<dbReference type="GO" id="GO:0006656">
    <property type="term" value="P:phosphatidylcholine biosynthetic process"/>
    <property type="evidence" value="ECO:0007669"/>
    <property type="project" value="UniProtKB-UniPathway"/>
</dbReference>
<dbReference type="InterPro" id="IPR007318">
    <property type="entry name" value="Phopholipid_MeTrfase"/>
</dbReference>
<keyword evidence="4" id="KW-0444">Lipid biosynthesis</keyword>
<keyword evidence="10 17" id="KW-1133">Transmembrane helix</keyword>
<feature type="transmembrane region" description="Helical" evidence="17">
    <location>
        <begin position="120"/>
        <end position="141"/>
    </location>
</feature>
<evidence type="ECO:0000256" key="5">
    <source>
        <dbReference type="ARBA" id="ARBA00022603"/>
    </source>
</evidence>
<evidence type="ECO:0000256" key="11">
    <source>
        <dbReference type="ARBA" id="ARBA00023098"/>
    </source>
</evidence>
<evidence type="ECO:0000256" key="8">
    <source>
        <dbReference type="ARBA" id="ARBA00022692"/>
    </source>
</evidence>
<accession>A0A7S4DYY6</accession>
<evidence type="ECO:0000256" key="1">
    <source>
        <dbReference type="ARBA" id="ARBA00004477"/>
    </source>
</evidence>
<evidence type="ECO:0000313" key="18">
    <source>
        <dbReference type="EMBL" id="CAE0679015.1"/>
    </source>
</evidence>
<evidence type="ECO:0000256" key="13">
    <source>
        <dbReference type="ARBA" id="ARBA00023209"/>
    </source>
</evidence>
<keyword evidence="14" id="KW-1208">Phospholipid metabolism</keyword>
<evidence type="ECO:0000256" key="9">
    <source>
        <dbReference type="ARBA" id="ARBA00022824"/>
    </source>
</evidence>
<dbReference type="PANTHER" id="PTHR15458">
    <property type="entry name" value="PHOSPHATIDYLETHANOLAMINE N-METHYLTRANSFERASE"/>
    <property type="match status" value="1"/>
</dbReference>
<feature type="transmembrane region" description="Helical" evidence="17">
    <location>
        <begin position="196"/>
        <end position="212"/>
    </location>
</feature>
<evidence type="ECO:0000256" key="4">
    <source>
        <dbReference type="ARBA" id="ARBA00022516"/>
    </source>
</evidence>
<evidence type="ECO:0000256" key="17">
    <source>
        <dbReference type="SAM" id="Phobius"/>
    </source>
</evidence>
<keyword evidence="5" id="KW-0489">Methyltransferase</keyword>
<keyword evidence="8 17" id="KW-0812">Transmembrane</keyword>
<evidence type="ECO:0000256" key="16">
    <source>
        <dbReference type="SAM" id="MobiDB-lite"/>
    </source>
</evidence>
<organism evidence="18">
    <name type="scientific">Lotharella globosa</name>
    <dbReference type="NCBI Taxonomy" id="91324"/>
    <lineage>
        <taxon>Eukaryota</taxon>
        <taxon>Sar</taxon>
        <taxon>Rhizaria</taxon>
        <taxon>Cercozoa</taxon>
        <taxon>Chlorarachniophyceae</taxon>
        <taxon>Lotharella</taxon>
    </lineage>
</organism>
<dbReference type="GO" id="GO:0032259">
    <property type="term" value="P:methylation"/>
    <property type="evidence" value="ECO:0007669"/>
    <property type="project" value="UniProtKB-KW"/>
</dbReference>
<comment type="pathway">
    <text evidence="2">Phospholipid metabolism; phosphatidylcholine biosynthesis.</text>
</comment>
<dbReference type="Pfam" id="PF04191">
    <property type="entry name" value="PEMT"/>
    <property type="match status" value="1"/>
</dbReference>
<name>A0A7S4DYY6_9EUKA</name>
<dbReference type="GO" id="GO:0000773">
    <property type="term" value="F:phosphatidyl-N-methylethanolamine N-methyltransferase activity"/>
    <property type="evidence" value="ECO:0007669"/>
    <property type="project" value="UniProtKB-EC"/>
</dbReference>
<keyword evidence="11" id="KW-0443">Lipid metabolism</keyword>
<evidence type="ECO:0000256" key="15">
    <source>
        <dbReference type="ARBA" id="ARBA00034137"/>
    </source>
</evidence>
<keyword evidence="12 17" id="KW-0472">Membrane</keyword>
<protein>
    <recommendedName>
        <fullName evidence="15">phosphatidyl-N-methylethanolamine N-methyltransferase</fullName>
        <ecNumber evidence="15">2.1.1.71</ecNumber>
    </recommendedName>
</protein>
<comment type="subcellular location">
    <subcellularLocation>
        <location evidence="1">Endoplasmic reticulum membrane</location>
        <topology evidence="1">Multi-pass membrane protein</topology>
    </subcellularLocation>
</comment>
<comment type="pathway">
    <text evidence="3">Lipid metabolism.</text>
</comment>
<proteinExistence type="predicted"/>
<sequence length="325" mass="37111">MAVKQTAFNDGEEKMEGKLLGGSNKPKVTCERRFQEVLQYMYPPSKLTSAYGKQDATGTKVEIPKLVMNRKLQLFMLACLVIPQFLVWNLVSSNPTPYQQVGQWLSSFQYWRDWVSSKAFWLNFAAMAIERVVYTIVWVRSKWFIRLCKSPILRNWGTPVDVVVRLFFLNKLFQFGGIFLWYYYSAPFFSVNDVTVFQWVTGLQLLIFGQILNQAIYRAIGKAGVYYGVRLGQPVPYCTGFPFNVFTAHPQYFGSVATAWGVAILMTTPAHEKAGIFGVSTLYALITISHVDHIMAGMHVRPCSVLLHGRSRGEVLMHPARLYHM</sequence>
<dbReference type="AlphaFoldDB" id="A0A7S4DYY6"/>
<gene>
    <name evidence="18" type="ORF">LGLO00237_LOCUS30797</name>
</gene>
<dbReference type="EMBL" id="HBIV01043873">
    <property type="protein sequence ID" value="CAE0679015.1"/>
    <property type="molecule type" value="Transcribed_RNA"/>
</dbReference>
<keyword evidence="7" id="KW-0949">S-adenosyl-L-methionine</keyword>
<dbReference type="PANTHER" id="PTHR15458:SF5">
    <property type="entry name" value="PHOSPHATIDYLETHANOLAMINE N-METHYLTRANSFERASE"/>
    <property type="match status" value="1"/>
</dbReference>
<feature type="region of interest" description="Disordered" evidence="16">
    <location>
        <begin position="1"/>
        <end position="22"/>
    </location>
</feature>
<keyword evidence="13" id="KW-0594">Phospholipid biosynthesis</keyword>
<evidence type="ECO:0000256" key="12">
    <source>
        <dbReference type="ARBA" id="ARBA00023136"/>
    </source>
</evidence>
<dbReference type="UniPathway" id="UPA00753"/>
<evidence type="ECO:0000256" key="6">
    <source>
        <dbReference type="ARBA" id="ARBA00022679"/>
    </source>
</evidence>
<dbReference type="GO" id="GO:0005789">
    <property type="term" value="C:endoplasmic reticulum membrane"/>
    <property type="evidence" value="ECO:0007669"/>
    <property type="project" value="UniProtKB-SubCell"/>
</dbReference>
<reference evidence="18" key="1">
    <citation type="submission" date="2021-01" db="EMBL/GenBank/DDBJ databases">
        <authorList>
            <person name="Corre E."/>
            <person name="Pelletier E."/>
            <person name="Niang G."/>
            <person name="Scheremetjew M."/>
            <person name="Finn R."/>
            <person name="Kale V."/>
            <person name="Holt S."/>
            <person name="Cochrane G."/>
            <person name="Meng A."/>
            <person name="Brown T."/>
            <person name="Cohen L."/>
        </authorList>
    </citation>
    <scope>NUCLEOTIDE SEQUENCE</scope>
    <source>
        <strain evidence="18">CCCM811</strain>
    </source>
</reference>
<evidence type="ECO:0000256" key="10">
    <source>
        <dbReference type="ARBA" id="ARBA00022989"/>
    </source>
</evidence>
<evidence type="ECO:0000256" key="7">
    <source>
        <dbReference type="ARBA" id="ARBA00022691"/>
    </source>
</evidence>
<dbReference type="InterPro" id="IPR024960">
    <property type="entry name" value="PEMT/MFAP"/>
</dbReference>
<evidence type="ECO:0000256" key="2">
    <source>
        <dbReference type="ARBA" id="ARBA00004969"/>
    </source>
</evidence>
<keyword evidence="9" id="KW-0256">Endoplasmic reticulum</keyword>
<feature type="transmembrane region" description="Helical" evidence="17">
    <location>
        <begin position="162"/>
        <end position="184"/>
    </location>
</feature>
<evidence type="ECO:0000256" key="14">
    <source>
        <dbReference type="ARBA" id="ARBA00023264"/>
    </source>
</evidence>
<feature type="transmembrane region" description="Helical" evidence="17">
    <location>
        <begin position="74"/>
        <end position="91"/>
    </location>
</feature>
<keyword evidence="6" id="KW-0808">Transferase</keyword>
<dbReference type="EC" id="2.1.1.71" evidence="15"/>
<evidence type="ECO:0000256" key="3">
    <source>
        <dbReference type="ARBA" id="ARBA00005189"/>
    </source>
</evidence>